<name>A0A3B3R723_9TELE</name>
<proteinExistence type="inferred from homology"/>
<dbReference type="CDD" id="cd02248">
    <property type="entry name" value="Peptidase_C1A"/>
    <property type="match status" value="1"/>
</dbReference>
<keyword evidence="2" id="KW-1015">Disulfide bond</keyword>
<dbReference type="InterPro" id="IPR038765">
    <property type="entry name" value="Papain-like_cys_pep_sf"/>
</dbReference>
<dbReference type="Pfam" id="PF00112">
    <property type="entry name" value="Peptidase_C1"/>
    <property type="match status" value="1"/>
</dbReference>
<protein>
    <submittedName>
        <fullName evidence="6">Cathepsin K</fullName>
    </submittedName>
</protein>
<evidence type="ECO:0000313" key="6">
    <source>
        <dbReference type="Ensembl" id="ENSPKIP00000013466.1"/>
    </source>
</evidence>
<feature type="signal peptide" evidence="3">
    <location>
        <begin position="1"/>
        <end position="16"/>
    </location>
</feature>
<dbReference type="InterPro" id="IPR013128">
    <property type="entry name" value="Peptidase_C1A"/>
</dbReference>
<evidence type="ECO:0000256" key="3">
    <source>
        <dbReference type="SAM" id="SignalP"/>
    </source>
</evidence>
<reference evidence="6" key="2">
    <citation type="submission" date="2025-09" db="UniProtKB">
        <authorList>
            <consortium name="Ensembl"/>
        </authorList>
    </citation>
    <scope>IDENTIFICATION</scope>
</reference>
<keyword evidence="7" id="KW-1185">Reference proteome</keyword>
<dbReference type="Gene3D" id="3.90.70.10">
    <property type="entry name" value="Cysteine proteinases"/>
    <property type="match status" value="1"/>
</dbReference>
<dbReference type="SUPFAM" id="SSF54001">
    <property type="entry name" value="Cysteine proteinases"/>
    <property type="match status" value="1"/>
</dbReference>
<dbReference type="Pfam" id="PF08246">
    <property type="entry name" value="Inhibitor_I29"/>
    <property type="match status" value="1"/>
</dbReference>
<dbReference type="PROSITE" id="PS00639">
    <property type="entry name" value="THIOL_PROTEASE_HIS"/>
    <property type="match status" value="1"/>
</dbReference>
<dbReference type="Gene3D" id="1.10.287.2250">
    <property type="match status" value="1"/>
</dbReference>
<dbReference type="InterPro" id="IPR000668">
    <property type="entry name" value="Peptidase_C1A_C"/>
</dbReference>
<dbReference type="GeneTree" id="ENSGT00940000157759"/>
<evidence type="ECO:0000259" key="5">
    <source>
        <dbReference type="SMART" id="SM00848"/>
    </source>
</evidence>
<evidence type="ECO:0000256" key="1">
    <source>
        <dbReference type="ARBA" id="ARBA00008455"/>
    </source>
</evidence>
<organism evidence="6 7">
    <name type="scientific">Paramormyrops kingsleyae</name>
    <dbReference type="NCBI Taxonomy" id="1676925"/>
    <lineage>
        <taxon>Eukaryota</taxon>
        <taxon>Metazoa</taxon>
        <taxon>Chordata</taxon>
        <taxon>Craniata</taxon>
        <taxon>Vertebrata</taxon>
        <taxon>Euteleostomi</taxon>
        <taxon>Actinopterygii</taxon>
        <taxon>Neopterygii</taxon>
        <taxon>Teleostei</taxon>
        <taxon>Osteoglossocephala</taxon>
        <taxon>Osteoglossomorpha</taxon>
        <taxon>Osteoglossiformes</taxon>
        <taxon>Mormyridae</taxon>
        <taxon>Paramormyrops</taxon>
    </lineage>
</organism>
<evidence type="ECO:0000259" key="4">
    <source>
        <dbReference type="SMART" id="SM00645"/>
    </source>
</evidence>
<dbReference type="GO" id="GO:0008234">
    <property type="term" value="F:cysteine-type peptidase activity"/>
    <property type="evidence" value="ECO:0007669"/>
    <property type="project" value="InterPro"/>
</dbReference>
<dbReference type="Proteomes" id="UP000261540">
    <property type="component" value="Unplaced"/>
</dbReference>
<dbReference type="SMART" id="SM00645">
    <property type="entry name" value="Pept_C1"/>
    <property type="match status" value="1"/>
</dbReference>
<dbReference type="PANTHER" id="PTHR12411">
    <property type="entry name" value="CYSTEINE PROTEASE FAMILY C1-RELATED"/>
    <property type="match status" value="1"/>
</dbReference>
<keyword evidence="3" id="KW-0732">Signal</keyword>
<dbReference type="STRING" id="1676925.ENSPKIP00000013466"/>
<accession>A0A3B3R723</accession>
<feature type="domain" description="Cathepsin propeptide inhibitor" evidence="5">
    <location>
        <begin position="30"/>
        <end position="84"/>
    </location>
</feature>
<dbReference type="Ensembl" id="ENSPKIT00000037890.1">
    <property type="protein sequence ID" value="ENSPKIP00000013466.1"/>
    <property type="gene ID" value="ENSPKIG00000000858.1"/>
</dbReference>
<dbReference type="AlphaFoldDB" id="A0A3B3R723"/>
<dbReference type="InterPro" id="IPR025661">
    <property type="entry name" value="Pept_asp_AS"/>
</dbReference>
<feature type="domain" description="Peptidase C1A papain C-terminal" evidence="4">
    <location>
        <begin position="112"/>
        <end position="279"/>
    </location>
</feature>
<feature type="chain" id="PRO_5018678378" evidence="3">
    <location>
        <begin position="17"/>
        <end position="279"/>
    </location>
</feature>
<dbReference type="InterPro" id="IPR039417">
    <property type="entry name" value="Peptidase_C1A_papain-like"/>
</dbReference>
<dbReference type="InterPro" id="IPR013201">
    <property type="entry name" value="Prot_inhib_I29"/>
</dbReference>
<dbReference type="InterPro" id="IPR025660">
    <property type="entry name" value="Pept_his_AS"/>
</dbReference>
<dbReference type="GO" id="GO:0006508">
    <property type="term" value="P:proteolysis"/>
    <property type="evidence" value="ECO:0007669"/>
    <property type="project" value="InterPro"/>
</dbReference>
<evidence type="ECO:0000313" key="7">
    <source>
        <dbReference type="Proteomes" id="UP000261540"/>
    </source>
</evidence>
<sequence length="279" mass="31378">MIWCGGVLLLPILALANFTQGPSLLLDSEWESWKTVYEKEYNSREEGSRRSIWEKNMRLIDAHNQEYKQGIHSYDLGDMTSEEVTAIMTGLRVPQITESNNTFLPDGDLEKLPKSIDYRKKGYVTPVRHMNFFWWLESQSCHQPPNLSLKGGGLASRSGRRCAYKAWKKVMSCRGYKSVASGNERALQAAVASVGPVSAAISTSLHTFNFYRRGEIPSSAICNRLNHAVLVVGYGSTDRGKYWIIKNSWGKGWGMKGYMHLARNRCNACGIATHASYPI</sequence>
<dbReference type="PROSITE" id="PS00640">
    <property type="entry name" value="THIOL_PROTEASE_ASN"/>
    <property type="match status" value="1"/>
</dbReference>
<evidence type="ECO:0000256" key="2">
    <source>
        <dbReference type="ARBA" id="ARBA00023157"/>
    </source>
</evidence>
<dbReference type="SMART" id="SM00848">
    <property type="entry name" value="Inhibitor_I29"/>
    <property type="match status" value="1"/>
</dbReference>
<reference evidence="6" key="1">
    <citation type="submission" date="2025-08" db="UniProtKB">
        <authorList>
            <consortium name="Ensembl"/>
        </authorList>
    </citation>
    <scope>IDENTIFICATION</scope>
</reference>
<comment type="similarity">
    <text evidence="1">Belongs to the peptidase C1 family.</text>
</comment>